<dbReference type="AlphaFoldDB" id="A0A9E7ZVK9"/>
<sequence>MHAVAAEVQQVPARQVLRDARGIGIGVIEHQRLTGKFIARNKHGIVIGSFDGHVTRTASGRIVAKTNVLPALLLLER</sequence>
<dbReference type="EMBL" id="CP102774">
    <property type="protein sequence ID" value="UZF86851.1"/>
    <property type="molecule type" value="Genomic_DNA"/>
</dbReference>
<evidence type="ECO:0000313" key="1">
    <source>
        <dbReference type="EMBL" id="UZF85711.1"/>
    </source>
</evidence>
<protein>
    <submittedName>
        <fullName evidence="2">Uncharacterized protein</fullName>
    </submittedName>
</protein>
<accession>A0A9E7ZVK9</accession>
<proteinExistence type="predicted"/>
<reference evidence="2" key="1">
    <citation type="submission" date="2022-08" db="EMBL/GenBank/DDBJ databases">
        <title>Complete Genome Sequences of 2 Bosea sp. soil isolates.</title>
        <authorList>
            <person name="Alvarez Arevalo M."/>
            <person name="Sterndorff E.B."/>
            <person name="Faurdal D."/>
            <person name="Joergensen T.S."/>
            <person name="Weber T."/>
        </authorList>
    </citation>
    <scope>NUCLEOTIDE SEQUENCE</scope>
    <source>
        <strain evidence="2">NBC_00436</strain>
    </source>
</reference>
<organism evidence="2">
    <name type="scientific">Bosea sp. NBC_00436</name>
    <dbReference type="NCBI Taxonomy" id="2969620"/>
    <lineage>
        <taxon>Bacteria</taxon>
        <taxon>Pseudomonadati</taxon>
        <taxon>Pseudomonadota</taxon>
        <taxon>Alphaproteobacteria</taxon>
        <taxon>Hyphomicrobiales</taxon>
        <taxon>Boseaceae</taxon>
        <taxon>Bosea</taxon>
    </lineage>
</organism>
<evidence type="ECO:0000313" key="2">
    <source>
        <dbReference type="EMBL" id="UZF86851.1"/>
    </source>
</evidence>
<name>A0A9E7ZVK9_9HYPH</name>
<dbReference type="EMBL" id="CP102774">
    <property type="protein sequence ID" value="UZF85711.1"/>
    <property type="molecule type" value="Genomic_DNA"/>
</dbReference>
<gene>
    <name evidence="1" type="ORF">NWE54_18040</name>
    <name evidence="2" type="ORF">NWE54_24360</name>
</gene>